<dbReference type="AlphaFoldDB" id="H2BKB0"/>
<evidence type="ECO:0000313" key="2">
    <source>
        <dbReference type="EMBL" id="AEX60231.1"/>
    </source>
</evidence>
<evidence type="ECO:0000256" key="1">
    <source>
        <dbReference type="SAM" id="SignalP"/>
    </source>
</evidence>
<proteinExistence type="evidence at transcript level"/>
<name>H2BKB0_CONTS</name>
<protein>
    <submittedName>
        <fullName evidence="2">M superfamily MLKM group conopeptide Ts3-G01</fullName>
    </submittedName>
</protein>
<feature type="signal peptide" evidence="1">
    <location>
        <begin position="1"/>
        <end position="17"/>
    </location>
</feature>
<organism evidence="2">
    <name type="scientific">Conus tessulatus</name>
    <name type="common">Tessellate cone</name>
    <dbReference type="NCBI Taxonomy" id="101317"/>
    <lineage>
        <taxon>Eukaryota</taxon>
        <taxon>Metazoa</taxon>
        <taxon>Spiralia</taxon>
        <taxon>Lophotrochozoa</taxon>
        <taxon>Mollusca</taxon>
        <taxon>Gastropoda</taxon>
        <taxon>Caenogastropoda</taxon>
        <taxon>Neogastropoda</taxon>
        <taxon>Conoidea</taxon>
        <taxon>Conidae</taxon>
        <taxon>Conus</taxon>
        <taxon>Tesselliconus</taxon>
    </lineage>
</organism>
<reference evidence="2" key="1">
    <citation type="journal article" date="2013" name="Toxicon">
        <title>Characterizing the evolution and functions of the M-superfamily conotoxins.</title>
        <authorList>
            <person name="Zhou M."/>
            <person name="Wang L."/>
            <person name="Wu Y."/>
            <person name="Zhu X."/>
            <person name="Feng Y."/>
            <person name="Chen Z."/>
            <person name="Li Y."/>
            <person name="Sun D."/>
            <person name="Ren Z."/>
            <person name="Xu A."/>
        </authorList>
    </citation>
    <scope>NUCLEOTIDE SEQUENCE</scope>
</reference>
<feature type="chain" id="PRO_5003560204" evidence="1">
    <location>
        <begin position="18"/>
        <end position="70"/>
    </location>
</feature>
<dbReference type="EMBL" id="JF510744">
    <property type="protein sequence ID" value="AEX60231.1"/>
    <property type="molecule type" value="mRNA"/>
</dbReference>
<keyword evidence="1" id="KW-0732">Signal</keyword>
<sequence length="70" mass="7688">MGLVLFIFLVLFPLATLHLKADQRVERQQDLNVGDTRGIMRHAMSEGTSLRGCCTGSACWNNPTCGCCDD</sequence>
<accession>H2BKB0</accession>